<keyword evidence="3" id="KW-1185">Reference proteome</keyword>
<feature type="domain" description="TadE-like" evidence="1">
    <location>
        <begin position="2"/>
        <end position="39"/>
    </location>
</feature>
<dbReference type="Pfam" id="PF07811">
    <property type="entry name" value="TadE"/>
    <property type="match status" value="1"/>
</dbReference>
<accession>A0A7W6GDU4</accession>
<organism evidence="2 3">
    <name type="scientific">Hansschlegelia beijingensis</name>
    <dbReference type="NCBI Taxonomy" id="1133344"/>
    <lineage>
        <taxon>Bacteria</taxon>
        <taxon>Pseudomonadati</taxon>
        <taxon>Pseudomonadota</taxon>
        <taxon>Alphaproteobacteria</taxon>
        <taxon>Hyphomicrobiales</taxon>
        <taxon>Methylopilaceae</taxon>
        <taxon>Hansschlegelia</taxon>
    </lineage>
</organism>
<gene>
    <name evidence="2" type="ORF">GGR24_000784</name>
</gene>
<dbReference type="RefSeq" id="WP_343066183.1">
    <property type="nucleotide sequence ID" value="NZ_JACIDR010000001.1"/>
</dbReference>
<dbReference type="AlphaFoldDB" id="A0A7W6GDU4"/>
<evidence type="ECO:0000313" key="2">
    <source>
        <dbReference type="EMBL" id="MBB3972151.1"/>
    </source>
</evidence>
<proteinExistence type="predicted"/>
<sequence>MEFAIIAPVLVLLIMGTVELGLMAGAQAILNDAVFVGSRTGKTGYKASGQTQAQTIQAGIKKAASALLDPAKITLTSTSYPDYSYLKPEPFTDKNKNGKWDSGEAYTDLNGNGKYDNGVGASGTGSSGEIVSYTATYSWKLFTPVLKHLLGANGVVPLKSSVVVKNEPY</sequence>
<evidence type="ECO:0000259" key="1">
    <source>
        <dbReference type="Pfam" id="PF07811"/>
    </source>
</evidence>
<evidence type="ECO:0000313" key="3">
    <source>
        <dbReference type="Proteomes" id="UP000528964"/>
    </source>
</evidence>
<reference evidence="2 3" key="1">
    <citation type="submission" date="2020-08" db="EMBL/GenBank/DDBJ databases">
        <title>Genomic Encyclopedia of Type Strains, Phase IV (KMG-IV): sequencing the most valuable type-strain genomes for metagenomic binning, comparative biology and taxonomic classification.</title>
        <authorList>
            <person name="Goeker M."/>
        </authorList>
    </citation>
    <scope>NUCLEOTIDE SEQUENCE [LARGE SCALE GENOMIC DNA]</scope>
    <source>
        <strain evidence="2 3">DSM 25481</strain>
    </source>
</reference>
<dbReference type="EMBL" id="JACIDR010000001">
    <property type="protein sequence ID" value="MBB3972151.1"/>
    <property type="molecule type" value="Genomic_DNA"/>
</dbReference>
<dbReference type="InterPro" id="IPR012495">
    <property type="entry name" value="TadE-like_dom"/>
</dbReference>
<name>A0A7W6GDU4_9HYPH</name>
<dbReference type="Proteomes" id="UP000528964">
    <property type="component" value="Unassembled WGS sequence"/>
</dbReference>
<protein>
    <submittedName>
        <fullName evidence="2">Flp pilus assembly protein TadG</fullName>
    </submittedName>
</protein>
<comment type="caution">
    <text evidence="2">The sequence shown here is derived from an EMBL/GenBank/DDBJ whole genome shotgun (WGS) entry which is preliminary data.</text>
</comment>